<dbReference type="RefSeq" id="WP_145062261.1">
    <property type="nucleotide sequence ID" value="NZ_CP036287.1"/>
</dbReference>
<feature type="transmembrane region" description="Helical" evidence="1">
    <location>
        <begin position="30"/>
        <end position="63"/>
    </location>
</feature>
<keyword evidence="1" id="KW-0472">Membrane</keyword>
<dbReference type="Proteomes" id="UP000316921">
    <property type="component" value="Chromosome"/>
</dbReference>
<organism evidence="3 4">
    <name type="scientific">Engelhardtia mirabilis</name>
    <dbReference type="NCBI Taxonomy" id="2528011"/>
    <lineage>
        <taxon>Bacteria</taxon>
        <taxon>Pseudomonadati</taxon>
        <taxon>Planctomycetota</taxon>
        <taxon>Planctomycetia</taxon>
        <taxon>Planctomycetia incertae sedis</taxon>
        <taxon>Engelhardtia</taxon>
    </lineage>
</organism>
<keyword evidence="1" id="KW-0812">Transmembrane</keyword>
<evidence type="ECO:0000259" key="2">
    <source>
        <dbReference type="Pfam" id="PF01882"/>
    </source>
</evidence>
<dbReference type="Pfam" id="PF01882">
    <property type="entry name" value="DUF58"/>
    <property type="match status" value="1"/>
</dbReference>
<feature type="domain" description="DUF58" evidence="2">
    <location>
        <begin position="213"/>
        <end position="353"/>
    </location>
</feature>
<dbReference type="PANTHER" id="PTHR34351:SF1">
    <property type="entry name" value="SLR1927 PROTEIN"/>
    <property type="match status" value="1"/>
</dbReference>
<name>A0A518BEY0_9BACT</name>
<accession>A0A518BEY0</accession>
<dbReference type="EMBL" id="CP036287">
    <property type="protein sequence ID" value="QDU65539.1"/>
    <property type="molecule type" value="Genomic_DNA"/>
</dbReference>
<evidence type="ECO:0000313" key="4">
    <source>
        <dbReference type="Proteomes" id="UP000316921"/>
    </source>
</evidence>
<dbReference type="PANTHER" id="PTHR34351">
    <property type="entry name" value="SLR1927 PROTEIN-RELATED"/>
    <property type="match status" value="1"/>
</dbReference>
<dbReference type="InterPro" id="IPR002881">
    <property type="entry name" value="DUF58"/>
</dbReference>
<sequence>MGTLATQAVDALANVELESTQARLTTAGRALAIVAIAGFLPSLVIGGAVATVPAAAGALLLVAAAASWRNLRGASVAVRGFLRETATARVVLETAVCAGGATLRDVIVLHERIDHASPRGLVAQLPAGGICVLACPHRMQPRGHIRVHRATLRSTYPFGLIERRQHYRQVVDHLSRPRLGRLGPGAAQLLAALAPGAEAGGARRGWDEFHGLRPWREGEGTRLVHWRLSARTGRRVVRELVGDALPPVHLYLWPGVRSRRTVRLHRTFEEAVSLTATLARSLLRGGLRVRLTVLDVDVDGDLSIDGRRGPMAFESMLDALARVQPRQERELGQVRHLASDPRRRERRVLICSGDRPDGEFDAVLDAEARDVDLWFESPHDTIAAAART</sequence>
<protein>
    <recommendedName>
        <fullName evidence="2">DUF58 domain-containing protein</fullName>
    </recommendedName>
</protein>
<reference evidence="3 4" key="1">
    <citation type="submission" date="2019-02" db="EMBL/GenBank/DDBJ databases">
        <title>Deep-cultivation of Planctomycetes and their phenomic and genomic characterization uncovers novel biology.</title>
        <authorList>
            <person name="Wiegand S."/>
            <person name="Jogler M."/>
            <person name="Boedeker C."/>
            <person name="Pinto D."/>
            <person name="Vollmers J."/>
            <person name="Rivas-Marin E."/>
            <person name="Kohn T."/>
            <person name="Peeters S.H."/>
            <person name="Heuer A."/>
            <person name="Rast P."/>
            <person name="Oberbeckmann S."/>
            <person name="Bunk B."/>
            <person name="Jeske O."/>
            <person name="Meyerdierks A."/>
            <person name="Storesund J.E."/>
            <person name="Kallscheuer N."/>
            <person name="Luecker S."/>
            <person name="Lage O.M."/>
            <person name="Pohl T."/>
            <person name="Merkel B.J."/>
            <person name="Hornburger P."/>
            <person name="Mueller R.-W."/>
            <person name="Bruemmer F."/>
            <person name="Labrenz M."/>
            <person name="Spormann A.M."/>
            <person name="Op den Camp H."/>
            <person name="Overmann J."/>
            <person name="Amann R."/>
            <person name="Jetten M.S.M."/>
            <person name="Mascher T."/>
            <person name="Medema M.H."/>
            <person name="Devos D.P."/>
            <person name="Kaster A.-K."/>
            <person name="Ovreas L."/>
            <person name="Rohde M."/>
            <person name="Galperin M.Y."/>
            <person name="Jogler C."/>
        </authorList>
    </citation>
    <scope>NUCLEOTIDE SEQUENCE [LARGE SCALE GENOMIC DNA]</scope>
    <source>
        <strain evidence="3 4">Pla133</strain>
    </source>
</reference>
<proteinExistence type="predicted"/>
<dbReference type="AlphaFoldDB" id="A0A518BEY0"/>
<evidence type="ECO:0000256" key="1">
    <source>
        <dbReference type="SAM" id="Phobius"/>
    </source>
</evidence>
<keyword evidence="1" id="KW-1133">Transmembrane helix</keyword>
<gene>
    <name evidence="3" type="ORF">Pla133_06040</name>
</gene>
<keyword evidence="4" id="KW-1185">Reference proteome</keyword>
<evidence type="ECO:0000313" key="3">
    <source>
        <dbReference type="EMBL" id="QDU65539.1"/>
    </source>
</evidence>
<dbReference type="KEGG" id="pbap:Pla133_06040"/>